<protein>
    <recommendedName>
        <fullName evidence="2">Mub B2-like domain-containing protein</fullName>
    </recommendedName>
</protein>
<name>A0ABT7VK45_9LACO</name>
<organism evidence="3 4">
    <name type="scientific">Limosilactobacillus panis</name>
    <dbReference type="NCBI Taxonomy" id="47493"/>
    <lineage>
        <taxon>Bacteria</taxon>
        <taxon>Bacillati</taxon>
        <taxon>Bacillota</taxon>
        <taxon>Bacilli</taxon>
        <taxon>Lactobacillales</taxon>
        <taxon>Lactobacillaceae</taxon>
        <taxon>Limosilactobacillus</taxon>
    </lineage>
</organism>
<dbReference type="Pfam" id="PF17966">
    <property type="entry name" value="Muc_B2"/>
    <property type="match status" value="1"/>
</dbReference>
<dbReference type="EMBL" id="JAUDEO010000002">
    <property type="protein sequence ID" value="MDM8333094.1"/>
    <property type="molecule type" value="Genomic_DNA"/>
</dbReference>
<evidence type="ECO:0000259" key="2">
    <source>
        <dbReference type="Pfam" id="PF17966"/>
    </source>
</evidence>
<feature type="region of interest" description="Disordered" evidence="1">
    <location>
        <begin position="27"/>
        <end position="54"/>
    </location>
</feature>
<gene>
    <name evidence="3" type="ORF">QUW46_00645</name>
</gene>
<dbReference type="RefSeq" id="WP_289558649.1">
    <property type="nucleotide sequence ID" value="NZ_JAUDEO010000002.1"/>
</dbReference>
<reference evidence="3" key="2">
    <citation type="submission" date="2023-06" db="EMBL/GenBank/DDBJ databases">
        <authorList>
            <person name="Zeman M."/>
            <person name="Kubasova T."/>
            <person name="Jahodarova E."/>
            <person name="Nykrynova M."/>
            <person name="Rychlik I."/>
        </authorList>
    </citation>
    <scope>NUCLEOTIDE SEQUENCE</scope>
    <source>
        <strain evidence="3">105_WCHN</strain>
    </source>
</reference>
<dbReference type="Proteomes" id="UP001529423">
    <property type="component" value="Unassembled WGS sequence"/>
</dbReference>
<evidence type="ECO:0000313" key="3">
    <source>
        <dbReference type="EMBL" id="MDM8333094.1"/>
    </source>
</evidence>
<sequence>MPGQDIPKTVTATPDGIPTVTVKIEHNTTPVPHTDPVPENGKTPTGKVINGAHKSDLNQTITRTINVTTPDGQTKTITQDAHIYRNATYDDVTGEVTYGKWWIALLQQRLMVTHQAKLRLPKKRLRMV</sequence>
<dbReference type="InterPro" id="IPR041495">
    <property type="entry name" value="Mub_B2"/>
</dbReference>
<accession>A0ABT7VK45</accession>
<reference evidence="3" key="1">
    <citation type="submission" date="2023-06" db="EMBL/GenBank/DDBJ databases">
        <title>Identification and characterization of horizontal gene transfer across gut microbiota members of farm animals based on homology search.</title>
        <authorList>
            <person name="Schwarzerova J."/>
            <person name="Nykrynova M."/>
            <person name="Jureckova K."/>
            <person name="Cejkova D."/>
            <person name="Rychlik I."/>
        </authorList>
    </citation>
    <scope>NUCLEOTIDE SEQUENCE</scope>
    <source>
        <strain evidence="3">105_WCHN</strain>
    </source>
</reference>
<evidence type="ECO:0000256" key="1">
    <source>
        <dbReference type="SAM" id="MobiDB-lite"/>
    </source>
</evidence>
<keyword evidence="4" id="KW-1185">Reference proteome</keyword>
<proteinExistence type="predicted"/>
<comment type="caution">
    <text evidence="3">The sequence shown here is derived from an EMBL/GenBank/DDBJ whole genome shotgun (WGS) entry which is preliminary data.</text>
</comment>
<evidence type="ECO:0000313" key="4">
    <source>
        <dbReference type="Proteomes" id="UP001529423"/>
    </source>
</evidence>
<feature type="domain" description="Mub B2-like" evidence="2">
    <location>
        <begin position="54"/>
        <end position="101"/>
    </location>
</feature>